<comment type="caution">
    <text evidence="3">The sequence shown here is derived from an EMBL/GenBank/DDBJ whole genome shotgun (WGS) entry which is preliminary data.</text>
</comment>
<dbReference type="Proteomes" id="UP000276133">
    <property type="component" value="Unassembled WGS sequence"/>
</dbReference>
<evidence type="ECO:0000259" key="2">
    <source>
        <dbReference type="PROSITE" id="PS50217"/>
    </source>
</evidence>
<dbReference type="GO" id="GO:0000978">
    <property type="term" value="F:RNA polymerase II cis-regulatory region sequence-specific DNA binding"/>
    <property type="evidence" value="ECO:0007669"/>
    <property type="project" value="TreeGrafter"/>
</dbReference>
<feature type="region of interest" description="Disordered" evidence="1">
    <location>
        <begin position="211"/>
        <end position="233"/>
    </location>
</feature>
<dbReference type="Pfam" id="PF07716">
    <property type="entry name" value="bZIP_2"/>
    <property type="match status" value="1"/>
</dbReference>
<dbReference type="InterPro" id="IPR031106">
    <property type="entry name" value="C/EBP"/>
</dbReference>
<dbReference type="InterPro" id="IPR004827">
    <property type="entry name" value="bZIP"/>
</dbReference>
<proteinExistence type="predicted"/>
<dbReference type="PANTHER" id="PTHR23334">
    <property type="entry name" value="CCAAT/ENHANCER BINDING PROTEIN"/>
    <property type="match status" value="1"/>
</dbReference>
<protein>
    <submittedName>
        <fullName evidence="3">CCAAT enhancer-binding gamma</fullName>
    </submittedName>
</protein>
<dbReference type="SMART" id="SM00338">
    <property type="entry name" value="BRLZ"/>
    <property type="match status" value="1"/>
</dbReference>
<feature type="domain" description="BZIP" evidence="2">
    <location>
        <begin position="197"/>
        <end position="260"/>
    </location>
</feature>
<evidence type="ECO:0000256" key="1">
    <source>
        <dbReference type="SAM" id="MobiDB-lite"/>
    </source>
</evidence>
<dbReference type="EMBL" id="REGN01002399">
    <property type="protein sequence ID" value="RNA28383.1"/>
    <property type="molecule type" value="Genomic_DNA"/>
</dbReference>
<evidence type="ECO:0000313" key="3">
    <source>
        <dbReference type="EMBL" id="RNA28383.1"/>
    </source>
</evidence>
<dbReference type="GO" id="GO:0000981">
    <property type="term" value="F:DNA-binding transcription factor activity, RNA polymerase II-specific"/>
    <property type="evidence" value="ECO:0007669"/>
    <property type="project" value="TreeGrafter"/>
</dbReference>
<dbReference type="CDD" id="cd14693">
    <property type="entry name" value="bZIP_CEBP"/>
    <property type="match status" value="1"/>
</dbReference>
<dbReference type="AlphaFoldDB" id="A0A3M7RXS1"/>
<organism evidence="3 4">
    <name type="scientific">Brachionus plicatilis</name>
    <name type="common">Marine rotifer</name>
    <name type="synonym">Brachionus muelleri</name>
    <dbReference type="NCBI Taxonomy" id="10195"/>
    <lineage>
        <taxon>Eukaryota</taxon>
        <taxon>Metazoa</taxon>
        <taxon>Spiralia</taxon>
        <taxon>Gnathifera</taxon>
        <taxon>Rotifera</taxon>
        <taxon>Eurotatoria</taxon>
        <taxon>Monogononta</taxon>
        <taxon>Pseudotrocha</taxon>
        <taxon>Ploima</taxon>
        <taxon>Brachionidae</taxon>
        <taxon>Brachionus</taxon>
    </lineage>
</organism>
<dbReference type="GO" id="GO:0006351">
    <property type="term" value="P:DNA-templated transcription"/>
    <property type="evidence" value="ECO:0007669"/>
    <property type="project" value="InterPro"/>
</dbReference>
<name>A0A3M7RXS1_BRAPC</name>
<dbReference type="SUPFAM" id="SSF57959">
    <property type="entry name" value="Leucine zipper domain"/>
    <property type="match status" value="1"/>
</dbReference>
<dbReference type="Gene3D" id="1.20.5.170">
    <property type="match status" value="1"/>
</dbReference>
<feature type="compositionally biased region" description="Basic and acidic residues" evidence="1">
    <location>
        <begin position="217"/>
        <end position="233"/>
    </location>
</feature>
<reference evidence="3 4" key="1">
    <citation type="journal article" date="2018" name="Sci. Rep.">
        <title>Genomic signatures of local adaptation to the degree of environmental predictability in rotifers.</title>
        <authorList>
            <person name="Franch-Gras L."/>
            <person name="Hahn C."/>
            <person name="Garcia-Roger E.M."/>
            <person name="Carmona M.J."/>
            <person name="Serra M."/>
            <person name="Gomez A."/>
        </authorList>
    </citation>
    <scope>NUCLEOTIDE SEQUENCE [LARGE SCALE GENOMIC DNA]</scope>
    <source>
        <strain evidence="3">HYR1</strain>
    </source>
</reference>
<sequence>MMNNDLDTYCPKTASSETDYTNLFRGLSTFELPSLDRLPSFSEVKKENQNRGLEDHASQEKTYTDLSDLVIQEQMKQDHDNIKYPVQVGHILTNSNINNQYIFGDESSMSSESSYATSSALSTIENTGFKDRNVVKRLNTVKPVPLQSGVVEKPKRGRKPTPLNADPNVKLTKKQLMMKNAEKPVVCFGNKVVEKNTDEYAKRRDANNAAVKKCRQKSLEKQKEREDRMRNLSEENQRLNETVKKLCQELDVLKNIIIQMSPDKKLPANIAMMYKEVES</sequence>
<gene>
    <name evidence="3" type="ORF">BpHYR1_033569</name>
</gene>
<dbReference type="STRING" id="10195.A0A3M7RXS1"/>
<dbReference type="PROSITE" id="PS50217">
    <property type="entry name" value="BZIP"/>
    <property type="match status" value="1"/>
</dbReference>
<dbReference type="OrthoDB" id="10032067at2759"/>
<keyword evidence="4" id="KW-1185">Reference proteome</keyword>
<accession>A0A3M7RXS1</accession>
<evidence type="ECO:0000313" key="4">
    <source>
        <dbReference type="Proteomes" id="UP000276133"/>
    </source>
</evidence>
<dbReference type="InterPro" id="IPR046347">
    <property type="entry name" value="bZIP_sf"/>
</dbReference>
<dbReference type="PANTHER" id="PTHR23334:SF20">
    <property type="entry name" value="BASIC LEUCINE ZIPPER 24"/>
    <property type="match status" value="1"/>
</dbReference>